<dbReference type="PANTHER" id="PTHR32309">
    <property type="entry name" value="TYROSINE-PROTEIN KINASE"/>
    <property type="match status" value="1"/>
</dbReference>
<keyword evidence="4" id="KW-0547">Nucleotide-binding</keyword>
<keyword evidence="3" id="KW-0808">Transferase</keyword>
<evidence type="ECO:0000256" key="3">
    <source>
        <dbReference type="ARBA" id="ARBA00022679"/>
    </source>
</evidence>
<keyword evidence="7" id="KW-0829">Tyrosine-protein kinase</keyword>
<comment type="caution">
    <text evidence="10">The sequence shown here is derived from an EMBL/GenBank/DDBJ whole genome shotgun (WGS) entry which is preliminary data.</text>
</comment>
<keyword evidence="6" id="KW-0067">ATP-binding</keyword>
<comment type="catalytic activity">
    <reaction evidence="8">
        <text>L-tyrosyl-[protein] + ATP = O-phospho-L-tyrosyl-[protein] + ADP + H(+)</text>
        <dbReference type="Rhea" id="RHEA:10596"/>
        <dbReference type="Rhea" id="RHEA-COMP:10136"/>
        <dbReference type="Rhea" id="RHEA-COMP:20101"/>
        <dbReference type="ChEBI" id="CHEBI:15378"/>
        <dbReference type="ChEBI" id="CHEBI:30616"/>
        <dbReference type="ChEBI" id="CHEBI:46858"/>
        <dbReference type="ChEBI" id="CHEBI:61978"/>
        <dbReference type="ChEBI" id="CHEBI:456216"/>
        <dbReference type="EC" id="2.7.10.2"/>
    </reaction>
</comment>
<dbReference type="GO" id="GO:0005524">
    <property type="term" value="F:ATP binding"/>
    <property type="evidence" value="ECO:0007669"/>
    <property type="project" value="UniProtKB-KW"/>
</dbReference>
<evidence type="ECO:0000256" key="6">
    <source>
        <dbReference type="ARBA" id="ARBA00022840"/>
    </source>
</evidence>
<organism evidence="10 11">
    <name type="scientific">Clostridium tagluense</name>
    <dbReference type="NCBI Taxonomy" id="360422"/>
    <lineage>
        <taxon>Bacteria</taxon>
        <taxon>Bacillati</taxon>
        <taxon>Bacillota</taxon>
        <taxon>Clostridia</taxon>
        <taxon>Eubacteriales</taxon>
        <taxon>Clostridiaceae</taxon>
        <taxon>Clostridium</taxon>
    </lineage>
</organism>
<dbReference type="InterPro" id="IPR025669">
    <property type="entry name" value="AAA_dom"/>
</dbReference>
<evidence type="ECO:0000256" key="4">
    <source>
        <dbReference type="ARBA" id="ARBA00022741"/>
    </source>
</evidence>
<dbReference type="NCBIfam" id="TIGR01007">
    <property type="entry name" value="eps_fam"/>
    <property type="match status" value="1"/>
</dbReference>
<evidence type="ECO:0000256" key="5">
    <source>
        <dbReference type="ARBA" id="ARBA00022777"/>
    </source>
</evidence>
<evidence type="ECO:0000256" key="7">
    <source>
        <dbReference type="ARBA" id="ARBA00023137"/>
    </source>
</evidence>
<feature type="domain" description="AAA" evidence="9">
    <location>
        <begin position="37"/>
        <end position="178"/>
    </location>
</feature>
<evidence type="ECO:0000256" key="8">
    <source>
        <dbReference type="ARBA" id="ARBA00051245"/>
    </source>
</evidence>
<dbReference type="Gene3D" id="3.40.50.300">
    <property type="entry name" value="P-loop containing nucleotide triphosphate hydrolases"/>
    <property type="match status" value="1"/>
</dbReference>
<dbReference type="GO" id="GO:0004715">
    <property type="term" value="F:non-membrane spanning protein tyrosine kinase activity"/>
    <property type="evidence" value="ECO:0007669"/>
    <property type="project" value="UniProtKB-EC"/>
</dbReference>
<dbReference type="PANTHER" id="PTHR32309:SF13">
    <property type="entry name" value="FERRIC ENTEROBACTIN TRANSPORT PROTEIN FEPE"/>
    <property type="match status" value="1"/>
</dbReference>
<evidence type="ECO:0000313" key="11">
    <source>
        <dbReference type="Proteomes" id="UP000287872"/>
    </source>
</evidence>
<keyword evidence="5" id="KW-0418">Kinase</keyword>
<dbReference type="SUPFAM" id="SSF52540">
    <property type="entry name" value="P-loop containing nucleoside triphosphate hydrolases"/>
    <property type="match status" value="1"/>
</dbReference>
<evidence type="ECO:0000259" key="9">
    <source>
        <dbReference type="Pfam" id="PF13614"/>
    </source>
</evidence>
<dbReference type="EMBL" id="BHYK01000014">
    <property type="protein sequence ID" value="GCD10979.1"/>
    <property type="molecule type" value="Genomic_DNA"/>
</dbReference>
<reference evidence="10 11" key="1">
    <citation type="submission" date="2018-11" db="EMBL/GenBank/DDBJ databases">
        <title>Genome sequencing and assembly of Clostridium tagluense strain A121.</title>
        <authorList>
            <person name="Murakami T."/>
            <person name="Segawa T."/>
            <person name="Shcherbakova V.A."/>
            <person name="Mori H."/>
            <person name="Yoshimura Y."/>
        </authorList>
    </citation>
    <scope>NUCLEOTIDE SEQUENCE [LARGE SCALE GENOMIC DNA]</scope>
    <source>
        <strain evidence="10 11">A121</strain>
    </source>
</reference>
<dbReference type="AlphaFoldDB" id="A0A401UN71"/>
<protein>
    <recommendedName>
        <fullName evidence="2">non-specific protein-tyrosine kinase</fullName>
        <ecNumber evidence="2">2.7.10.2</ecNumber>
    </recommendedName>
</protein>
<dbReference type="RefSeq" id="WP_125002373.1">
    <property type="nucleotide sequence ID" value="NZ_BHYK01000014.1"/>
</dbReference>
<comment type="similarity">
    <text evidence="1">Belongs to the CpsD/CapB family.</text>
</comment>
<proteinExistence type="inferred from homology"/>
<evidence type="ECO:0000313" key="10">
    <source>
        <dbReference type="EMBL" id="GCD10979.1"/>
    </source>
</evidence>
<dbReference type="Pfam" id="PF13614">
    <property type="entry name" value="AAA_31"/>
    <property type="match status" value="1"/>
</dbReference>
<dbReference type="CDD" id="cd05387">
    <property type="entry name" value="BY-kinase"/>
    <property type="match status" value="1"/>
</dbReference>
<dbReference type="GO" id="GO:0005886">
    <property type="term" value="C:plasma membrane"/>
    <property type="evidence" value="ECO:0007669"/>
    <property type="project" value="TreeGrafter"/>
</dbReference>
<dbReference type="OrthoDB" id="9794577at2"/>
<keyword evidence="11" id="KW-1185">Reference proteome</keyword>
<accession>A0A401UN71</accession>
<dbReference type="InterPro" id="IPR050445">
    <property type="entry name" value="Bact_polysacc_biosynth/exp"/>
</dbReference>
<evidence type="ECO:0000256" key="2">
    <source>
        <dbReference type="ARBA" id="ARBA00011903"/>
    </source>
</evidence>
<evidence type="ECO:0000256" key="1">
    <source>
        <dbReference type="ARBA" id="ARBA00007316"/>
    </source>
</evidence>
<dbReference type="InterPro" id="IPR027417">
    <property type="entry name" value="P-loop_NTPase"/>
</dbReference>
<dbReference type="InterPro" id="IPR005702">
    <property type="entry name" value="Wzc-like_C"/>
</dbReference>
<dbReference type="Proteomes" id="UP000287872">
    <property type="component" value="Unassembled WGS sequence"/>
</dbReference>
<gene>
    <name evidence="10" type="ORF">Ctaglu_26020</name>
</gene>
<name>A0A401UN71_9CLOT</name>
<sequence>MEKVNIAENHKLDSINAKAFYELKANIQFLRTGSESKVIMICSAEEKVGRSTTAAYLSLVLAESGKKTILVDCDQRNPNIHNMFNLKNDDKGLVNFLAGDIELAEAINTTKQKNLSIITAGSFALNYAELFVSEKFNEFTKFLKKDFDYIIIDSSPLTESADAKAMAKNADGCVLVVKYGATERKTAIKAKEILEKVNASIIGVFLNKTS</sequence>
<dbReference type="EC" id="2.7.10.2" evidence="2"/>